<feature type="coiled-coil region" evidence="1">
    <location>
        <begin position="9"/>
        <end position="46"/>
    </location>
</feature>
<keyword evidence="1" id="KW-0175">Coiled coil</keyword>
<evidence type="ECO:0000313" key="2">
    <source>
        <dbReference type="Proteomes" id="UP000887565"/>
    </source>
</evidence>
<proteinExistence type="predicted"/>
<evidence type="ECO:0000313" key="3">
    <source>
        <dbReference type="WBParaSite" id="nRc.2.0.1.t21931-RA"/>
    </source>
</evidence>
<evidence type="ECO:0000256" key="1">
    <source>
        <dbReference type="SAM" id="Coils"/>
    </source>
</evidence>
<reference evidence="3" key="1">
    <citation type="submission" date="2022-11" db="UniProtKB">
        <authorList>
            <consortium name="WormBaseParasite"/>
        </authorList>
    </citation>
    <scope>IDENTIFICATION</scope>
</reference>
<accession>A0A915J660</accession>
<dbReference type="WBParaSite" id="nRc.2.0.1.t21931-RA">
    <property type="protein sequence ID" value="nRc.2.0.1.t21931-RA"/>
    <property type="gene ID" value="nRc.2.0.1.g21931"/>
</dbReference>
<organism evidence="2 3">
    <name type="scientific">Romanomermis culicivorax</name>
    <name type="common">Nematode worm</name>
    <dbReference type="NCBI Taxonomy" id="13658"/>
    <lineage>
        <taxon>Eukaryota</taxon>
        <taxon>Metazoa</taxon>
        <taxon>Ecdysozoa</taxon>
        <taxon>Nematoda</taxon>
        <taxon>Enoplea</taxon>
        <taxon>Dorylaimia</taxon>
        <taxon>Mermithida</taxon>
        <taxon>Mermithoidea</taxon>
        <taxon>Mermithidae</taxon>
        <taxon>Romanomermis</taxon>
    </lineage>
</organism>
<dbReference type="Proteomes" id="UP000887565">
    <property type="component" value="Unplaced"/>
</dbReference>
<dbReference type="AlphaFoldDB" id="A0A915J660"/>
<protein>
    <submittedName>
        <fullName evidence="3">Uncharacterized protein</fullName>
    </submittedName>
</protein>
<name>A0A915J660_ROMCU</name>
<keyword evidence="2" id="KW-1185">Reference proteome</keyword>
<sequence>MQTEAGQTYEKNQAEINEMKVAIERLSKENSEKIAKLQELAKLQQQPQNCKDLIGRVYGKRFTNEQITKSDLKMVYKTKIIDCRPGIKSKLIIFGNLHYIFTLNSVLTSDP</sequence>